<protein>
    <submittedName>
        <fullName evidence="1">Uncharacterized protein</fullName>
    </submittedName>
</protein>
<evidence type="ECO:0000313" key="1">
    <source>
        <dbReference type="EMBL" id="KZV90721.1"/>
    </source>
</evidence>
<gene>
    <name evidence="1" type="ORF">EXIGLDRAFT_837610</name>
</gene>
<accession>A0A165GM34</accession>
<dbReference type="Proteomes" id="UP000077266">
    <property type="component" value="Unassembled WGS sequence"/>
</dbReference>
<feature type="non-terminal residue" evidence="1">
    <location>
        <position position="1"/>
    </location>
</feature>
<keyword evidence="2" id="KW-1185">Reference proteome</keyword>
<proteinExistence type="predicted"/>
<organism evidence="1 2">
    <name type="scientific">Exidia glandulosa HHB12029</name>
    <dbReference type="NCBI Taxonomy" id="1314781"/>
    <lineage>
        <taxon>Eukaryota</taxon>
        <taxon>Fungi</taxon>
        <taxon>Dikarya</taxon>
        <taxon>Basidiomycota</taxon>
        <taxon>Agaricomycotina</taxon>
        <taxon>Agaricomycetes</taxon>
        <taxon>Auriculariales</taxon>
        <taxon>Exidiaceae</taxon>
        <taxon>Exidia</taxon>
    </lineage>
</organism>
<name>A0A165GM34_EXIGL</name>
<reference evidence="1 2" key="1">
    <citation type="journal article" date="2016" name="Mol. Biol. Evol.">
        <title>Comparative Genomics of Early-Diverging Mushroom-Forming Fungi Provides Insights into the Origins of Lignocellulose Decay Capabilities.</title>
        <authorList>
            <person name="Nagy L.G."/>
            <person name="Riley R."/>
            <person name="Tritt A."/>
            <person name="Adam C."/>
            <person name="Daum C."/>
            <person name="Floudas D."/>
            <person name="Sun H."/>
            <person name="Yadav J.S."/>
            <person name="Pangilinan J."/>
            <person name="Larsson K.H."/>
            <person name="Matsuura K."/>
            <person name="Barry K."/>
            <person name="Labutti K."/>
            <person name="Kuo R."/>
            <person name="Ohm R.A."/>
            <person name="Bhattacharya S.S."/>
            <person name="Shirouzu T."/>
            <person name="Yoshinaga Y."/>
            <person name="Martin F.M."/>
            <person name="Grigoriev I.V."/>
            <person name="Hibbett D.S."/>
        </authorList>
    </citation>
    <scope>NUCLEOTIDE SEQUENCE [LARGE SCALE GENOMIC DNA]</scope>
    <source>
        <strain evidence="1 2">HHB12029</strain>
    </source>
</reference>
<dbReference type="InParanoid" id="A0A165GM34"/>
<dbReference type="AlphaFoldDB" id="A0A165GM34"/>
<feature type="non-terminal residue" evidence="1">
    <location>
        <position position="75"/>
    </location>
</feature>
<dbReference type="EMBL" id="KV426042">
    <property type="protein sequence ID" value="KZV90721.1"/>
    <property type="molecule type" value="Genomic_DNA"/>
</dbReference>
<evidence type="ECO:0000313" key="2">
    <source>
        <dbReference type="Proteomes" id="UP000077266"/>
    </source>
</evidence>
<sequence>SSTSLWSPSRWRVLSARSRSPASAPLAAAKASANVTTLPTGSPNSSSRATPLVHARTLTTCALSPLLASTRLHAV</sequence>